<protein>
    <submittedName>
        <fullName evidence="2">MarR family transcriptional regulator</fullName>
    </submittedName>
</protein>
<sequence>MVEQRRDDGHFWYSDGEESATAIEVLNLLRAYRETETRMRSQIREDMSMGEKDILALRYILAARSAGEVLRQKDLATMLSITGASASALVDRLCRDGYAERIAHPRDRRSVAVNPTEFGEKEVRETLRNMHQKMFEVVERMTGPERATVARFLRQMTESITQSS</sequence>
<keyword evidence="3" id="KW-1185">Reference proteome</keyword>
<evidence type="ECO:0000313" key="2">
    <source>
        <dbReference type="EMBL" id="MCP3424642.1"/>
    </source>
</evidence>
<feature type="domain" description="HTH marR-type" evidence="1">
    <location>
        <begin position="18"/>
        <end position="158"/>
    </location>
</feature>
<dbReference type="Pfam" id="PF12802">
    <property type="entry name" value="MarR_2"/>
    <property type="match status" value="1"/>
</dbReference>
<dbReference type="InterPro" id="IPR000835">
    <property type="entry name" value="HTH_MarR-typ"/>
</dbReference>
<dbReference type="RefSeq" id="WP_254164370.1">
    <property type="nucleotide sequence ID" value="NZ_JANAFB010000001.1"/>
</dbReference>
<reference evidence="2" key="1">
    <citation type="submission" date="2022-06" db="EMBL/GenBank/DDBJ databases">
        <title>Rothia sp. isolated from sandalwood seedling.</title>
        <authorList>
            <person name="Tuikhar N."/>
            <person name="Kirdat K."/>
            <person name="Thorat V."/>
            <person name="Swetha P."/>
            <person name="Padma S."/>
            <person name="Sundararaj R."/>
            <person name="Yadav A."/>
        </authorList>
    </citation>
    <scope>NUCLEOTIDE SEQUENCE</scope>
    <source>
        <strain evidence="2">AR01</strain>
    </source>
</reference>
<gene>
    <name evidence="2" type="ORF">NBM05_00970</name>
</gene>
<dbReference type="PROSITE" id="PS50995">
    <property type="entry name" value="HTH_MARR_2"/>
    <property type="match status" value="1"/>
</dbReference>
<accession>A0A9X2KGA7</accession>
<dbReference type="InterPro" id="IPR036388">
    <property type="entry name" value="WH-like_DNA-bd_sf"/>
</dbReference>
<dbReference type="PANTHER" id="PTHR33164">
    <property type="entry name" value="TRANSCRIPTIONAL REGULATOR, MARR FAMILY"/>
    <property type="match status" value="1"/>
</dbReference>
<comment type="caution">
    <text evidence="2">The sequence shown here is derived from an EMBL/GenBank/DDBJ whole genome shotgun (WGS) entry which is preliminary data.</text>
</comment>
<dbReference type="InterPro" id="IPR036390">
    <property type="entry name" value="WH_DNA-bd_sf"/>
</dbReference>
<evidence type="ECO:0000259" key="1">
    <source>
        <dbReference type="PROSITE" id="PS50995"/>
    </source>
</evidence>
<evidence type="ECO:0000313" key="3">
    <source>
        <dbReference type="Proteomes" id="UP001139502"/>
    </source>
</evidence>
<dbReference type="PRINTS" id="PR00598">
    <property type="entry name" value="HTHMARR"/>
</dbReference>
<name>A0A9X2KGA7_9MICC</name>
<dbReference type="PANTHER" id="PTHR33164:SF43">
    <property type="entry name" value="HTH-TYPE TRANSCRIPTIONAL REPRESSOR YETL"/>
    <property type="match status" value="1"/>
</dbReference>
<dbReference type="GO" id="GO:0006950">
    <property type="term" value="P:response to stress"/>
    <property type="evidence" value="ECO:0007669"/>
    <property type="project" value="TreeGrafter"/>
</dbReference>
<dbReference type="SUPFAM" id="SSF46785">
    <property type="entry name" value="Winged helix' DNA-binding domain"/>
    <property type="match status" value="1"/>
</dbReference>
<organism evidence="2 3">
    <name type="scientific">Rothia santali</name>
    <dbReference type="NCBI Taxonomy" id="2949643"/>
    <lineage>
        <taxon>Bacteria</taxon>
        <taxon>Bacillati</taxon>
        <taxon>Actinomycetota</taxon>
        <taxon>Actinomycetes</taxon>
        <taxon>Micrococcales</taxon>
        <taxon>Micrococcaceae</taxon>
        <taxon>Rothia</taxon>
    </lineage>
</organism>
<dbReference type="GO" id="GO:0003700">
    <property type="term" value="F:DNA-binding transcription factor activity"/>
    <property type="evidence" value="ECO:0007669"/>
    <property type="project" value="InterPro"/>
</dbReference>
<proteinExistence type="predicted"/>
<dbReference type="AlphaFoldDB" id="A0A9X2KGA7"/>
<dbReference type="Gene3D" id="1.10.10.10">
    <property type="entry name" value="Winged helix-like DNA-binding domain superfamily/Winged helix DNA-binding domain"/>
    <property type="match status" value="1"/>
</dbReference>
<dbReference type="InterPro" id="IPR039422">
    <property type="entry name" value="MarR/SlyA-like"/>
</dbReference>
<dbReference type="EMBL" id="JANAFB010000001">
    <property type="protein sequence ID" value="MCP3424642.1"/>
    <property type="molecule type" value="Genomic_DNA"/>
</dbReference>
<dbReference type="Proteomes" id="UP001139502">
    <property type="component" value="Unassembled WGS sequence"/>
</dbReference>
<dbReference type="SMART" id="SM00347">
    <property type="entry name" value="HTH_MARR"/>
    <property type="match status" value="1"/>
</dbReference>